<dbReference type="EMBL" id="WNDV01000022">
    <property type="protein sequence ID" value="KAF1034399.1"/>
    <property type="molecule type" value="Genomic_DNA"/>
</dbReference>
<dbReference type="Proteomes" id="UP000467522">
    <property type="component" value="Unassembled WGS sequence"/>
</dbReference>
<evidence type="ECO:0000313" key="2">
    <source>
        <dbReference type="Proteomes" id="UP000467522"/>
    </source>
</evidence>
<proteinExistence type="predicted"/>
<dbReference type="RefSeq" id="WP_278649569.1">
    <property type="nucleotide sequence ID" value="NZ_WNDV01000022.1"/>
</dbReference>
<reference evidence="2" key="1">
    <citation type="journal article" date="2020" name="MBio">
        <title>Horizontal gene transfer to a defensive symbiont with a reduced genome amongst a multipartite beetle microbiome.</title>
        <authorList>
            <person name="Waterworth S.C."/>
            <person name="Florez L.V."/>
            <person name="Rees E.R."/>
            <person name="Hertweck C."/>
            <person name="Kaltenpoth M."/>
            <person name="Kwan J.C."/>
        </authorList>
    </citation>
    <scope>NUCLEOTIDE SEQUENCE [LARGE SCALE GENOMIC DNA]</scope>
</reference>
<sequence>MDYELTARSEPFKGTVVSRKSVADLILKVIASPGLHVGESLGMNRPDSDGDKPYFM</sequence>
<dbReference type="Gene3D" id="3.40.50.720">
    <property type="entry name" value="NAD(P)-binding Rossmann-like Domain"/>
    <property type="match status" value="1"/>
</dbReference>
<dbReference type="AlphaFoldDB" id="A0A833PMU2"/>
<evidence type="ECO:0000313" key="1">
    <source>
        <dbReference type="EMBL" id="KAF1034399.1"/>
    </source>
</evidence>
<organism evidence="1 2">
    <name type="scientific">Burkholderia lata (strain ATCC 17760 / DSM 23089 / LMG 22485 / NCIMB 9086 / R18194 / 383)</name>
    <dbReference type="NCBI Taxonomy" id="482957"/>
    <lineage>
        <taxon>Bacteria</taxon>
        <taxon>Pseudomonadati</taxon>
        <taxon>Pseudomonadota</taxon>
        <taxon>Betaproteobacteria</taxon>
        <taxon>Burkholderiales</taxon>
        <taxon>Burkholderiaceae</taxon>
        <taxon>Burkholderia</taxon>
        <taxon>Burkholderia cepacia complex</taxon>
    </lineage>
</organism>
<gene>
    <name evidence="1" type="ORF">GAK33_05480</name>
</gene>
<protein>
    <submittedName>
        <fullName evidence="1">Uncharacterized protein</fullName>
    </submittedName>
</protein>
<accession>A0A833PMU2</accession>
<name>A0A833PMU2_BURL3</name>
<comment type="caution">
    <text evidence="1">The sequence shown here is derived from an EMBL/GenBank/DDBJ whole genome shotgun (WGS) entry which is preliminary data.</text>
</comment>